<evidence type="ECO:0000313" key="5">
    <source>
        <dbReference type="Proteomes" id="UP001148838"/>
    </source>
</evidence>
<dbReference type="PANTHER" id="PTHR46560:SF4">
    <property type="entry name" value="DUSKY"/>
    <property type="match status" value="1"/>
</dbReference>
<dbReference type="InterPro" id="IPR042235">
    <property type="entry name" value="ZP-C_dom"/>
</dbReference>
<organism evidence="4 5">
    <name type="scientific">Periplaneta americana</name>
    <name type="common">American cockroach</name>
    <name type="synonym">Blatta americana</name>
    <dbReference type="NCBI Taxonomy" id="6978"/>
    <lineage>
        <taxon>Eukaryota</taxon>
        <taxon>Metazoa</taxon>
        <taxon>Ecdysozoa</taxon>
        <taxon>Arthropoda</taxon>
        <taxon>Hexapoda</taxon>
        <taxon>Insecta</taxon>
        <taxon>Pterygota</taxon>
        <taxon>Neoptera</taxon>
        <taxon>Polyneoptera</taxon>
        <taxon>Dictyoptera</taxon>
        <taxon>Blattodea</taxon>
        <taxon>Blattoidea</taxon>
        <taxon>Blattidae</taxon>
        <taxon>Blattinae</taxon>
        <taxon>Periplaneta</taxon>
    </lineage>
</organism>
<dbReference type="Gene3D" id="2.60.40.4100">
    <property type="entry name" value="Zona pellucida, ZP-C domain"/>
    <property type="match status" value="1"/>
</dbReference>
<dbReference type="PROSITE" id="PS51034">
    <property type="entry name" value="ZP_2"/>
    <property type="match status" value="1"/>
</dbReference>
<comment type="caution">
    <text evidence="4">The sequence shown here is derived from an EMBL/GenBank/DDBJ whole genome shotgun (WGS) entry which is preliminary data.</text>
</comment>
<protein>
    <recommendedName>
        <fullName evidence="3">ZP domain-containing protein</fullName>
    </recommendedName>
</protein>
<dbReference type="InterPro" id="IPR056953">
    <property type="entry name" value="CUT_N"/>
</dbReference>
<dbReference type="InterPro" id="IPR001507">
    <property type="entry name" value="ZP_dom"/>
</dbReference>
<evidence type="ECO:0000256" key="1">
    <source>
        <dbReference type="SAM" id="MobiDB-lite"/>
    </source>
</evidence>
<feature type="domain" description="ZP" evidence="3">
    <location>
        <begin position="199"/>
        <end position="462"/>
    </location>
</feature>
<feature type="compositionally biased region" description="Pro residues" evidence="1">
    <location>
        <begin position="78"/>
        <end position="105"/>
    </location>
</feature>
<dbReference type="PRINTS" id="PR01217">
    <property type="entry name" value="PRICHEXTENSN"/>
</dbReference>
<feature type="transmembrane region" description="Helical" evidence="2">
    <location>
        <begin position="524"/>
        <end position="547"/>
    </location>
</feature>
<dbReference type="Gene3D" id="2.60.40.3210">
    <property type="entry name" value="Zona pellucida, ZP-N domain"/>
    <property type="match status" value="1"/>
</dbReference>
<keyword evidence="5" id="KW-1185">Reference proteome</keyword>
<keyword evidence="2" id="KW-0812">Transmembrane</keyword>
<accession>A0ABQ8SMT1</accession>
<dbReference type="Pfam" id="PF25057">
    <property type="entry name" value="CUT_N"/>
    <property type="match status" value="1"/>
</dbReference>
<proteinExistence type="predicted"/>
<dbReference type="PANTHER" id="PTHR46560">
    <property type="entry name" value="CYPHER, ISOFORM B"/>
    <property type="match status" value="1"/>
</dbReference>
<dbReference type="EMBL" id="JAJSOF020000023">
    <property type="protein sequence ID" value="KAJ4435288.1"/>
    <property type="molecule type" value="Genomic_DNA"/>
</dbReference>
<keyword evidence="2" id="KW-1133">Transmembrane helix</keyword>
<evidence type="ECO:0000259" key="3">
    <source>
        <dbReference type="PROSITE" id="PS51034"/>
    </source>
</evidence>
<feature type="compositionally biased region" description="Pro residues" evidence="1">
    <location>
        <begin position="113"/>
        <end position="139"/>
    </location>
</feature>
<evidence type="ECO:0000313" key="4">
    <source>
        <dbReference type="EMBL" id="KAJ4435288.1"/>
    </source>
</evidence>
<dbReference type="SMART" id="SM00241">
    <property type="entry name" value="ZP"/>
    <property type="match status" value="1"/>
</dbReference>
<feature type="non-terminal residue" evidence="4">
    <location>
        <position position="1"/>
    </location>
</feature>
<name>A0ABQ8SMT1_PERAM</name>
<dbReference type="Proteomes" id="UP001148838">
    <property type="component" value="Unassembled WGS sequence"/>
</dbReference>
<feature type="region of interest" description="Disordered" evidence="1">
    <location>
        <begin position="52"/>
        <end position="174"/>
    </location>
</feature>
<feature type="compositionally biased region" description="Polar residues" evidence="1">
    <location>
        <begin position="52"/>
        <end position="61"/>
    </location>
</feature>
<sequence>SSIHISGRQIRQTEFTVRSILEWLQGRYTQPSRKSEFIVCVFGCVAQRSNSRQEASASQPARQYLPVPEQPAKERPRPFQPSPTHPPTPGPTPPPTAPPTLPPEAPSATYLPAHPPSPQPPPSGYPQPQPPQPPFPPSTDQPLPSTLLPPGEAPYPHPSTTGPAPTGGGVDEQVVIGTGTGVNEVEGNHPPHIHNIEVQCAKDQMTINIEFNRVFDGVVYSKGFYKDDECRYVNQGSGRTQFSFTVRLNACGTQFIDQFKEGGQAYLENVLVFQNEPGIQEVWDTVRRVRCLWEGNIKESLSVNLAIGMLSQEIVTFSGDTAVAHLDIQASDCKADLIVLGMGRGPFAPAANGLVKIGETMTLVVSVEGDPGFDIQVRDCVAKDAAGANVVLLTDDRGCVLRPKLIGAFQKTRDTGASGASIIAYAFFQAFKFPDVMDLTLECNVELCKTDCQSCPETGQSVDPVARRRRRDVWVDNSTLGDPVRVFRTFRVISPDDLDEPLGTSTIVNVGSEVEGVCMSVPGFLLAVIFLLSVLVASCLLCTYFWLKLQRSTKVQDAAKTVHLETFPISKA</sequence>
<keyword evidence="2" id="KW-0472">Membrane</keyword>
<reference evidence="4 5" key="1">
    <citation type="journal article" date="2022" name="Allergy">
        <title>Genome assembly and annotation of Periplaneta americana reveal a comprehensive cockroach allergen profile.</title>
        <authorList>
            <person name="Wang L."/>
            <person name="Xiong Q."/>
            <person name="Saelim N."/>
            <person name="Wang L."/>
            <person name="Nong W."/>
            <person name="Wan A.T."/>
            <person name="Shi M."/>
            <person name="Liu X."/>
            <person name="Cao Q."/>
            <person name="Hui J.H.L."/>
            <person name="Sookrung N."/>
            <person name="Leung T.F."/>
            <person name="Tungtrongchitr A."/>
            <person name="Tsui S.K.W."/>
        </authorList>
    </citation>
    <scope>NUCLEOTIDE SEQUENCE [LARGE SCALE GENOMIC DNA]</scope>
    <source>
        <strain evidence="4">PWHHKU_190912</strain>
    </source>
</reference>
<evidence type="ECO:0000256" key="2">
    <source>
        <dbReference type="SAM" id="Phobius"/>
    </source>
</evidence>
<gene>
    <name evidence="4" type="ORF">ANN_17898</name>
</gene>